<dbReference type="Proteomes" id="UP000234238">
    <property type="component" value="Chromosome"/>
</dbReference>
<sequence>MADISTPNLDYNDMLEAWDINDALMGGTLEMRRQGENYLPKWPNEDEDAYKKRLSVATLLPVYEESIKQNIGRIFAEPTVLSEETPAKIREYAENIDMEGSRLDVWAQQFFSLAFQYGVAHALVDYPRTDMKEIRTKADENATGGRPYVTMLNPRQVIGWKSKVEKGKVVLTDLRIKEVIIIDGDDFGQKKVEQIRHIMPRRVEIYRRSEGTNGESVWTLHESWNTSRDDIPLVTLYTKKTGFMRGTPPLLNLGLLNIKHWQSQSEQDNILHVARVPLLVAYGLDRNEELTVGASTATIFEDRTKNGLEYVEHSGAAIESGETSLEKLENQMRHAGAKLLRAENTSTKSVDQTNEERMQENSPLYTMANSLEDALDNILQIMAEWIGESCGGNVDVRTELDVSAQVFDSSSALAVQSLRQGGDIRQIDAVRVLQALKFIDQDSRPEEVIDELKNQSVMLMEINDANRE</sequence>
<evidence type="ECO:0000313" key="3">
    <source>
        <dbReference type="EMBL" id="AUK01451.1"/>
    </source>
</evidence>
<reference evidence="6" key="4">
    <citation type="submission" date="2021-01" db="EMBL/GenBank/DDBJ databases">
        <title>Genomes of Escherichia coli STEC strains from raw meat-based diets for companion animals.</title>
        <authorList>
            <person name="Stevens M.J.A."/>
            <person name="Stephan R."/>
        </authorList>
    </citation>
    <scope>NUCLEOTIDE SEQUENCE</scope>
    <source>
        <strain evidence="6">ATC7-7</strain>
    </source>
</reference>
<dbReference type="EMBL" id="CAUZHL010000002">
    <property type="protein sequence ID" value="CAK1209521.1"/>
    <property type="molecule type" value="Genomic_DNA"/>
</dbReference>
<reference evidence="3 9" key="2">
    <citation type="submission" date="2017-10" db="EMBL/GenBank/DDBJ databases">
        <title>mcr-1 positive E.coli isolates in China.</title>
        <authorList>
            <person name="Li B."/>
            <person name="Wang X."/>
        </authorList>
    </citation>
    <scope>NUCLEOTIDE SEQUENCE [LARGE SCALE GENOMIC DNA]</scope>
    <source>
        <strain evidence="3 9">14EC029</strain>
    </source>
</reference>
<dbReference type="Proteomes" id="UP001190091">
    <property type="component" value="Unassembled WGS sequence"/>
</dbReference>
<proteinExistence type="predicted"/>
<organism evidence="5 10">
    <name type="scientific">Escherichia coli</name>
    <dbReference type="NCBI Taxonomy" id="562"/>
    <lineage>
        <taxon>Bacteria</taxon>
        <taxon>Pseudomonadati</taxon>
        <taxon>Pseudomonadota</taxon>
        <taxon>Gammaproteobacteria</taxon>
        <taxon>Enterobacterales</taxon>
        <taxon>Enterobacteriaceae</taxon>
        <taxon>Escherichia</taxon>
    </lineage>
</organism>
<evidence type="ECO:0000256" key="1">
    <source>
        <dbReference type="SAM" id="Coils"/>
    </source>
</evidence>
<name>A0A0C2DSD5_ECOLX</name>
<dbReference type="EMBL" id="CP024141">
    <property type="protein sequence ID" value="AUK01451.1"/>
    <property type="molecule type" value="Genomic_DNA"/>
</dbReference>
<evidence type="ECO:0000313" key="8">
    <source>
        <dbReference type="Proteomes" id="UP000197270"/>
    </source>
</evidence>
<dbReference type="Proteomes" id="UP000528504">
    <property type="component" value="Unassembled WGS sequence"/>
</dbReference>
<feature type="coiled-coil region" evidence="1">
    <location>
        <begin position="318"/>
        <end position="345"/>
    </location>
</feature>
<reference evidence="7 8" key="1">
    <citation type="submission" date="2017-05" db="EMBL/GenBank/DDBJ databases">
        <title>Sequencing of Escherichia coli that cause persistent and transient Mastitis.</title>
        <authorList>
            <person name="Thacker T.C."/>
            <person name="Lippolis J.D."/>
            <person name="Brunelle B.W."/>
            <person name="Casey T.A."/>
            <person name="Reinhardt T.A."/>
            <person name="Sacco R.E."/>
            <person name="Holman D.B."/>
        </authorList>
    </citation>
    <scope>NUCLEOTIDE SEQUENCE [LARGE SCALE GENOMIC DNA]</scope>
    <source>
        <strain evidence="7 8">ECA-B</strain>
    </source>
</reference>
<evidence type="ECO:0000313" key="6">
    <source>
        <dbReference type="EMBL" id="MBL6206460.1"/>
    </source>
</evidence>
<dbReference type="GO" id="GO:0003677">
    <property type="term" value="F:DNA binding"/>
    <property type="evidence" value="ECO:0007669"/>
    <property type="project" value="UniProtKB-KW"/>
</dbReference>
<evidence type="ECO:0000313" key="7">
    <source>
        <dbReference type="EMBL" id="OWW50295.1"/>
    </source>
</evidence>
<dbReference type="AlphaFoldDB" id="A0A0C2DSD5"/>
<protein>
    <submittedName>
        <fullName evidence="7">DNA-binding protein</fullName>
    </submittedName>
    <submittedName>
        <fullName evidence="5">DUF4055 domain-containing protein</fullName>
    </submittedName>
</protein>
<dbReference type="Pfam" id="PF13264">
    <property type="entry name" value="DUF4055"/>
    <property type="match status" value="1"/>
</dbReference>
<dbReference type="EMBL" id="AATJQG010000009">
    <property type="protein sequence ID" value="EFM0516503.1"/>
    <property type="molecule type" value="Genomic_DNA"/>
</dbReference>
<feature type="domain" description="DUF4055" evidence="2">
    <location>
        <begin position="249"/>
        <end position="386"/>
    </location>
</feature>
<evidence type="ECO:0000313" key="4">
    <source>
        <dbReference type="EMBL" id="CAK1209521.1"/>
    </source>
</evidence>
<dbReference type="GeneID" id="86859337"/>
<dbReference type="RefSeq" id="WP_000763702.1">
    <property type="nucleotide sequence ID" value="NZ_AP022105.1"/>
</dbReference>
<dbReference type="EMBL" id="JAETYU010000049">
    <property type="protein sequence ID" value="MBL6206460.1"/>
    <property type="molecule type" value="Genomic_DNA"/>
</dbReference>
<evidence type="ECO:0000313" key="10">
    <source>
        <dbReference type="Proteomes" id="UP000528504"/>
    </source>
</evidence>
<dbReference type="InterPro" id="IPR025129">
    <property type="entry name" value="DUF4055"/>
</dbReference>
<evidence type="ECO:0000313" key="9">
    <source>
        <dbReference type="Proteomes" id="UP000234238"/>
    </source>
</evidence>
<reference evidence="5 10" key="3">
    <citation type="submission" date="2018-08" db="EMBL/GenBank/DDBJ databases">
        <authorList>
            <consortium name="GenomeTrakr network: Whole genome sequencing for foodborne pathogen traceback"/>
        </authorList>
    </citation>
    <scope>NUCLEOTIDE SEQUENCE [LARGE SCALE GENOMIC DNA]</scope>
    <source>
        <strain evidence="5 10">AZ-TG60901</strain>
    </source>
</reference>
<gene>
    <name evidence="7" type="ORF">CCS08_27095</name>
    <name evidence="5" type="ORF">CF22_002507</name>
    <name evidence="3" type="ORF">CR538_14110</name>
    <name evidence="4" type="ORF">FGAF848_17490</name>
    <name evidence="6" type="ORF">JNA68_25225</name>
</gene>
<dbReference type="EMBL" id="NHTF01000080">
    <property type="protein sequence ID" value="OWW50295.1"/>
    <property type="molecule type" value="Genomic_DNA"/>
</dbReference>
<keyword evidence="7" id="KW-0238">DNA-binding</keyword>
<reference evidence="4" key="5">
    <citation type="submission" date="2023-10" db="EMBL/GenBank/DDBJ databases">
        <authorList>
            <person name="Leclercq S."/>
        </authorList>
    </citation>
    <scope>NUCLEOTIDE SEQUENCE</scope>
    <source>
        <strain evidence="4">F848</strain>
    </source>
</reference>
<evidence type="ECO:0000259" key="2">
    <source>
        <dbReference type="Pfam" id="PF13264"/>
    </source>
</evidence>
<dbReference type="Proteomes" id="UP000655659">
    <property type="component" value="Unassembled WGS sequence"/>
</dbReference>
<accession>A0A0C2DSD5</accession>
<evidence type="ECO:0000313" key="5">
    <source>
        <dbReference type="EMBL" id="EFM0516503.1"/>
    </source>
</evidence>
<dbReference type="Proteomes" id="UP000197270">
    <property type="component" value="Unassembled WGS sequence"/>
</dbReference>
<keyword evidence="1" id="KW-0175">Coiled coil</keyword>